<comment type="caution">
    <text evidence="1">The sequence shown here is derived from an EMBL/GenBank/DDBJ whole genome shotgun (WGS) entry which is preliminary data.</text>
</comment>
<dbReference type="Proteomes" id="UP000635565">
    <property type="component" value="Unassembled WGS sequence"/>
</dbReference>
<reference evidence="1 2" key="1">
    <citation type="journal article" date="2021" name="Int. J. Syst. Evol. Microbiol.">
        <title>Reticulibacter mediterranei gen. nov., sp. nov., within the new family Reticulibacteraceae fam. nov., and Ktedonospora formicarum gen. nov., sp. nov., Ktedonobacter robiniae sp. nov., Dictyobacter formicarum sp. nov. and Dictyobacter arantiisoli sp. nov., belonging to the class Ktedonobacteria.</title>
        <authorList>
            <person name="Yabe S."/>
            <person name="Zheng Y."/>
            <person name="Wang C.M."/>
            <person name="Sakai Y."/>
            <person name="Abe K."/>
            <person name="Yokota A."/>
            <person name="Donadio S."/>
            <person name="Cavaletti L."/>
            <person name="Monciardini P."/>
        </authorList>
    </citation>
    <scope>NUCLEOTIDE SEQUENCE [LARGE SCALE GENOMIC DNA]</scope>
    <source>
        <strain evidence="1 2">SOSP1-9</strain>
    </source>
</reference>
<name>A0ABQ3VAB3_9CHLR</name>
<evidence type="ECO:0000313" key="2">
    <source>
        <dbReference type="Proteomes" id="UP000635565"/>
    </source>
</evidence>
<organism evidence="1 2">
    <name type="scientific">Dictyobacter formicarum</name>
    <dbReference type="NCBI Taxonomy" id="2778368"/>
    <lineage>
        <taxon>Bacteria</taxon>
        <taxon>Bacillati</taxon>
        <taxon>Chloroflexota</taxon>
        <taxon>Ktedonobacteria</taxon>
        <taxon>Ktedonobacterales</taxon>
        <taxon>Dictyobacteraceae</taxon>
        <taxon>Dictyobacter</taxon>
    </lineage>
</organism>
<proteinExistence type="predicted"/>
<dbReference type="EMBL" id="BNJJ01000002">
    <property type="protein sequence ID" value="GHO82738.1"/>
    <property type="molecule type" value="Genomic_DNA"/>
</dbReference>
<accession>A0ABQ3VAB3</accession>
<keyword evidence="2" id="KW-1185">Reference proteome</keyword>
<protein>
    <submittedName>
        <fullName evidence="1">Uncharacterized protein</fullName>
    </submittedName>
</protein>
<gene>
    <name evidence="1" type="ORF">KSZ_07440</name>
</gene>
<sequence length="83" mass="9250">MQGRMSTLDELLNMTIPCQYHIIMKGTESAEEATEDMSGWIDGNFLKAYPVSSDGCADTSIKNIVFESSYNPLCNLKKMFLAC</sequence>
<evidence type="ECO:0000313" key="1">
    <source>
        <dbReference type="EMBL" id="GHO82738.1"/>
    </source>
</evidence>